<feature type="region of interest" description="Disordered" evidence="1">
    <location>
        <begin position="68"/>
        <end position="128"/>
    </location>
</feature>
<accession>U2Y3X6</accession>
<evidence type="ECO:0000313" key="3">
    <source>
        <dbReference type="EMBL" id="GAD47726.1"/>
    </source>
</evidence>
<dbReference type="AlphaFoldDB" id="U2Y3X6"/>
<proteinExistence type="predicted"/>
<dbReference type="KEGG" id="ntd:EGO55_14645"/>
<dbReference type="OrthoDB" id="9807941at2"/>
<keyword evidence="2" id="KW-0472">Membrane</keyword>
<dbReference type="eggNOG" id="COG3743">
    <property type="taxonomic scope" value="Bacteria"/>
</dbReference>
<keyword evidence="4" id="KW-1185">Reference proteome</keyword>
<organism evidence="3 4">
    <name type="scientific">Caenibius tardaugens NBRC 16725</name>
    <dbReference type="NCBI Taxonomy" id="1219035"/>
    <lineage>
        <taxon>Bacteria</taxon>
        <taxon>Pseudomonadati</taxon>
        <taxon>Pseudomonadota</taxon>
        <taxon>Alphaproteobacteria</taxon>
        <taxon>Sphingomonadales</taxon>
        <taxon>Erythrobacteraceae</taxon>
        <taxon>Caenibius</taxon>
    </lineage>
</organism>
<feature type="compositionally biased region" description="Low complexity" evidence="1">
    <location>
        <begin position="68"/>
        <end position="82"/>
    </location>
</feature>
<dbReference type="Gene3D" id="1.10.150.20">
    <property type="entry name" value="5' to 3' exonuclease, C-terminal subdomain"/>
    <property type="match status" value="1"/>
</dbReference>
<feature type="compositionally biased region" description="Low complexity" evidence="1">
    <location>
        <begin position="95"/>
        <end position="110"/>
    </location>
</feature>
<gene>
    <name evidence="3" type="ORF">NT2_01_05000</name>
</gene>
<comment type="caution">
    <text evidence="3">The sequence shown here is derived from an EMBL/GenBank/DDBJ whole genome shotgun (WGS) entry which is preliminary data.</text>
</comment>
<dbReference type="RefSeq" id="WP_021688633.1">
    <property type="nucleotide sequence ID" value="NZ_BASZ01000001.1"/>
</dbReference>
<keyword evidence="2" id="KW-1133">Transmembrane helix</keyword>
<dbReference type="Proteomes" id="UP000016568">
    <property type="component" value="Unassembled WGS sequence"/>
</dbReference>
<keyword evidence="2" id="KW-0812">Transmembrane</keyword>
<name>U2Y3X6_9SPHN</name>
<evidence type="ECO:0000313" key="4">
    <source>
        <dbReference type="Proteomes" id="UP000016568"/>
    </source>
</evidence>
<evidence type="ECO:0000256" key="1">
    <source>
        <dbReference type="SAM" id="MobiDB-lite"/>
    </source>
</evidence>
<sequence>MVVLFEQYWWLFVIALLIGIAIAWRIFGGGNKTRVESSLSADVLDEGAAPARRNQAFIDAAPAAAQAYSPAPTPATAPVAQPAAPPPPPAEAVEDPAPQAVEPAVAVEPAPASPVPSSPAPSSDDDLTRIKGLGPKLAALLQSLGITRFEQIAAWSDADVDRIDAQLGNFQGRIRRDNWIEQARFLATGDTAGFEGRFGKV</sequence>
<dbReference type="EMBL" id="BASZ01000001">
    <property type="protein sequence ID" value="GAD47726.1"/>
    <property type="molecule type" value="Genomic_DNA"/>
</dbReference>
<reference evidence="3 4" key="1">
    <citation type="submission" date="2013-09" db="EMBL/GenBank/DDBJ databases">
        <title>Whole genome shotgun sequence of Novosphingobium tardaugens NBRC 16725.</title>
        <authorList>
            <person name="Isaki S."/>
            <person name="Hosoyama A."/>
            <person name="Tsuchikane K."/>
            <person name="Katsumata H."/>
            <person name="Ando Y."/>
            <person name="Yamazaki S."/>
            <person name="Fujita N."/>
        </authorList>
    </citation>
    <scope>NUCLEOTIDE SEQUENCE [LARGE SCALE GENOMIC DNA]</scope>
    <source>
        <strain evidence="3 4">NBRC 16725</strain>
    </source>
</reference>
<protein>
    <submittedName>
        <fullName evidence="3">Uncharacterized protein</fullName>
    </submittedName>
</protein>
<evidence type="ECO:0000256" key="2">
    <source>
        <dbReference type="SAM" id="Phobius"/>
    </source>
</evidence>
<feature type="transmembrane region" description="Helical" evidence="2">
    <location>
        <begin position="7"/>
        <end position="27"/>
    </location>
</feature>